<evidence type="ECO:0000313" key="1">
    <source>
        <dbReference type="EMBL" id="MBF4377080.1"/>
    </source>
</evidence>
<organism evidence="1 2">
    <name type="scientific">Vibrio anguillarum</name>
    <name type="common">Listonella anguillarum</name>
    <dbReference type="NCBI Taxonomy" id="55601"/>
    <lineage>
        <taxon>Bacteria</taxon>
        <taxon>Pseudomonadati</taxon>
        <taxon>Pseudomonadota</taxon>
        <taxon>Gammaproteobacteria</taxon>
        <taxon>Vibrionales</taxon>
        <taxon>Vibrionaceae</taxon>
        <taxon>Vibrio</taxon>
    </lineage>
</organism>
<dbReference type="EMBL" id="RDPI01001385">
    <property type="protein sequence ID" value="MBF4377080.1"/>
    <property type="molecule type" value="Genomic_DNA"/>
</dbReference>
<sequence length="101" mass="11696">MDSTNESERELGYELLDNSLNTSHFSSSYGFDFGAKSRDFGYEPQSRNDVLSWYREYLLLIRNLASSGNVIDERVKEVFASHIRGLWRIAELHDDLESISK</sequence>
<reference evidence="1 2" key="1">
    <citation type="journal article" date="2021" name="PeerJ">
        <title>Analysis of 44 Vibrio anguillarum genomes reveals high genetic diversity.</title>
        <authorList>
            <person name="Hansen M.J."/>
            <person name="Dalsgaard I."/>
        </authorList>
    </citation>
    <scope>NUCLEOTIDE SEQUENCE [LARGE SCALE GENOMIC DNA]</scope>
    <source>
        <strain evidence="1 2">040915-1/1B</strain>
    </source>
</reference>
<dbReference type="Proteomes" id="UP000726136">
    <property type="component" value="Unassembled WGS sequence"/>
</dbReference>
<protein>
    <submittedName>
        <fullName evidence="1">Uncharacterized protein</fullName>
    </submittedName>
</protein>
<proteinExistence type="predicted"/>
<gene>
    <name evidence="1" type="ORF">EAY46_29330</name>
</gene>
<name>A0ABR9ZH99_VIBAN</name>
<evidence type="ECO:0000313" key="2">
    <source>
        <dbReference type="Proteomes" id="UP000726136"/>
    </source>
</evidence>
<feature type="non-terminal residue" evidence="1">
    <location>
        <position position="101"/>
    </location>
</feature>
<keyword evidence="2" id="KW-1185">Reference proteome</keyword>
<comment type="caution">
    <text evidence="1">The sequence shown here is derived from an EMBL/GenBank/DDBJ whole genome shotgun (WGS) entry which is preliminary data.</text>
</comment>
<accession>A0ABR9ZH99</accession>